<reference evidence="2 3" key="1">
    <citation type="journal article" date="2019" name="Int. J. Syst. Evol. Microbiol.">
        <title>Lactobacillus salitolerans sp. nov., a novel lactic acid bacterium isolated from spent mushroom substrates.</title>
        <authorList>
            <person name="Tohno M."/>
            <person name="Tanizawa Y."/>
            <person name="Kojima Y."/>
            <person name="Sakamoto M."/>
            <person name="Nakamura Y."/>
            <person name="Ohkuma M."/>
            <person name="Kobayashi H."/>
        </authorList>
    </citation>
    <scope>NUCLEOTIDE SEQUENCE [LARGE SCALE GENOMIC DNA]</scope>
    <source>
        <strain evidence="2 3">YK43</strain>
    </source>
</reference>
<dbReference type="SUPFAM" id="SSF50129">
    <property type="entry name" value="GroES-like"/>
    <property type="match status" value="1"/>
</dbReference>
<dbReference type="SUPFAM" id="SSF51735">
    <property type="entry name" value="NAD(P)-binding Rossmann-fold domains"/>
    <property type="match status" value="1"/>
</dbReference>
<name>A0A401IUM3_9LACO</name>
<dbReference type="Pfam" id="PF08240">
    <property type="entry name" value="ADH_N"/>
    <property type="match status" value="1"/>
</dbReference>
<dbReference type="InterPro" id="IPR013154">
    <property type="entry name" value="ADH-like_N"/>
</dbReference>
<dbReference type="InterPro" id="IPR036291">
    <property type="entry name" value="NAD(P)-bd_dom_sf"/>
</dbReference>
<dbReference type="Gene3D" id="3.90.180.10">
    <property type="entry name" value="Medium-chain alcohol dehydrogenases, catalytic domain"/>
    <property type="match status" value="1"/>
</dbReference>
<dbReference type="AlphaFoldDB" id="A0A401IUM3"/>
<protein>
    <submittedName>
        <fullName evidence="2">NADPH:quinone reductase</fullName>
    </submittedName>
</protein>
<dbReference type="PROSITE" id="PS01162">
    <property type="entry name" value="QOR_ZETA_CRYSTAL"/>
    <property type="match status" value="1"/>
</dbReference>
<organism evidence="2 3">
    <name type="scientific">Ligilactobacillus salitolerans</name>
    <dbReference type="NCBI Taxonomy" id="1808352"/>
    <lineage>
        <taxon>Bacteria</taxon>
        <taxon>Bacillati</taxon>
        <taxon>Bacillota</taxon>
        <taxon>Bacilli</taxon>
        <taxon>Lactobacillales</taxon>
        <taxon>Lactobacillaceae</taxon>
        <taxon>Ligilactobacillus</taxon>
    </lineage>
</organism>
<dbReference type="InterPro" id="IPR052733">
    <property type="entry name" value="Chloroplast_QOR"/>
</dbReference>
<dbReference type="InterPro" id="IPR002364">
    <property type="entry name" value="Quin_OxRdtase/zeta-crystal_CS"/>
</dbReference>
<dbReference type="Pfam" id="PF13602">
    <property type="entry name" value="ADH_zinc_N_2"/>
    <property type="match status" value="1"/>
</dbReference>
<dbReference type="InterPro" id="IPR011032">
    <property type="entry name" value="GroES-like_sf"/>
</dbReference>
<dbReference type="SMART" id="SM00829">
    <property type="entry name" value="PKS_ER"/>
    <property type="match status" value="1"/>
</dbReference>
<dbReference type="OrthoDB" id="9792162at2"/>
<dbReference type="CDD" id="cd05289">
    <property type="entry name" value="MDR_like_2"/>
    <property type="match status" value="1"/>
</dbReference>
<accession>A0A401IUM3</accession>
<dbReference type="PANTHER" id="PTHR44013">
    <property type="entry name" value="ZINC-TYPE ALCOHOL DEHYDROGENASE-LIKE PROTEIN C16A3.02C"/>
    <property type="match status" value="1"/>
</dbReference>
<proteinExistence type="predicted"/>
<evidence type="ECO:0000313" key="3">
    <source>
        <dbReference type="Proteomes" id="UP000286848"/>
    </source>
</evidence>
<comment type="caution">
    <text evidence="2">The sequence shown here is derived from an EMBL/GenBank/DDBJ whole genome shotgun (WGS) entry which is preliminary data.</text>
</comment>
<dbReference type="InterPro" id="IPR020843">
    <property type="entry name" value="ER"/>
</dbReference>
<dbReference type="RefSeq" id="WP_124977360.1">
    <property type="nucleotide sequence ID" value="NZ_BFFP01000029.1"/>
</dbReference>
<dbReference type="Proteomes" id="UP000286848">
    <property type="component" value="Unassembled WGS sequence"/>
</dbReference>
<evidence type="ECO:0000313" key="2">
    <source>
        <dbReference type="EMBL" id="GBG95232.1"/>
    </source>
</evidence>
<dbReference type="GO" id="GO:0016491">
    <property type="term" value="F:oxidoreductase activity"/>
    <property type="evidence" value="ECO:0007669"/>
    <property type="project" value="InterPro"/>
</dbReference>
<feature type="domain" description="Enoyl reductase (ER)" evidence="1">
    <location>
        <begin position="10"/>
        <end position="311"/>
    </location>
</feature>
<gene>
    <name evidence="2" type="primary">qor</name>
    <name evidence="2" type="ORF">LFYK43_16910</name>
</gene>
<keyword evidence="3" id="KW-1185">Reference proteome</keyword>
<dbReference type="Gene3D" id="3.40.50.720">
    <property type="entry name" value="NAD(P)-binding Rossmann-like Domain"/>
    <property type="match status" value="1"/>
</dbReference>
<evidence type="ECO:0000259" key="1">
    <source>
        <dbReference type="SMART" id="SM00829"/>
    </source>
</evidence>
<sequence length="315" mass="33789">MKAIVIENYGEPAELVERDLPVPRPAADEVLVQIKATSVNPIDWKVRRGFMKSQASWKFPVVLGWDLAGVITKVGKNVHDFQVGDEVFARPDGPDLNGDGTRGTYAEYAVVKANQLLLKPAQLSYAQAAAIPLAGLTAWQVLVDRLHVKAGDKVLVQAGAGGVGMFAIQIAKHLGAYVATTASPENTEMLRKLGADEVIDYHQQEITAVLHDYDAVFDTIDQIPAGLAILKPTGRLVTIAGQPTEAQQVAHPSASHWWLQANGTQLKQLAALVEAGELQVVIDSSFPLTAAGLQAAHKLSENGHVHGKIVITTDQ</sequence>
<dbReference type="PANTHER" id="PTHR44013:SF1">
    <property type="entry name" value="ZINC-TYPE ALCOHOL DEHYDROGENASE-LIKE PROTEIN C16A3.02C"/>
    <property type="match status" value="1"/>
</dbReference>
<dbReference type="EMBL" id="BFFP01000029">
    <property type="protein sequence ID" value="GBG95232.1"/>
    <property type="molecule type" value="Genomic_DNA"/>
</dbReference>
<dbReference type="GO" id="GO:0008270">
    <property type="term" value="F:zinc ion binding"/>
    <property type="evidence" value="ECO:0007669"/>
    <property type="project" value="InterPro"/>
</dbReference>